<dbReference type="PANTHER" id="PTHR23021">
    <property type="entry name" value="SERPENTINE RECEPTOR, CLASS T"/>
    <property type="match status" value="1"/>
</dbReference>
<dbReference type="PANTHER" id="PTHR23021:SF11">
    <property type="entry name" value="SERPENTINE RECEPTOR, CLASS T"/>
    <property type="match status" value="1"/>
</dbReference>
<keyword evidence="1" id="KW-0812">Transmembrane</keyword>
<dbReference type="InterPro" id="IPR019425">
    <property type="entry name" value="7TM_GPCR_serpentine_rcpt_Srt"/>
</dbReference>
<reference evidence="3" key="1">
    <citation type="submission" date="2022-11" db="UniProtKB">
        <authorList>
            <consortium name="WormBaseParasite"/>
        </authorList>
    </citation>
    <scope>IDENTIFICATION</scope>
</reference>
<keyword evidence="2" id="KW-1185">Reference proteome</keyword>
<keyword evidence="1" id="KW-0472">Membrane</keyword>
<feature type="transmembrane region" description="Helical" evidence="1">
    <location>
        <begin position="33"/>
        <end position="58"/>
    </location>
</feature>
<keyword evidence="1" id="KW-1133">Transmembrane helix</keyword>
<evidence type="ECO:0000313" key="3">
    <source>
        <dbReference type="WBParaSite" id="jg16232"/>
    </source>
</evidence>
<name>A0A915D6G1_9BILA</name>
<organism evidence="2 3">
    <name type="scientific">Ditylenchus dipsaci</name>
    <dbReference type="NCBI Taxonomy" id="166011"/>
    <lineage>
        <taxon>Eukaryota</taxon>
        <taxon>Metazoa</taxon>
        <taxon>Ecdysozoa</taxon>
        <taxon>Nematoda</taxon>
        <taxon>Chromadorea</taxon>
        <taxon>Rhabditida</taxon>
        <taxon>Tylenchina</taxon>
        <taxon>Tylenchomorpha</taxon>
        <taxon>Sphaerularioidea</taxon>
        <taxon>Anguinidae</taxon>
        <taxon>Anguininae</taxon>
        <taxon>Ditylenchus</taxon>
    </lineage>
</organism>
<accession>A0A915D6G1</accession>
<dbReference type="AlphaFoldDB" id="A0A915D6G1"/>
<protein>
    <submittedName>
        <fullName evidence="3">G-protein coupled receptors family 1 profile domain-containing protein</fullName>
    </submittedName>
</protein>
<dbReference type="Pfam" id="PF10321">
    <property type="entry name" value="7TM_GPCR_Srt"/>
    <property type="match status" value="1"/>
</dbReference>
<sequence>MDVYFVHPELYAQRYNCSELTAEQWQNVGEKRVFFGVVTILTGIVFQCVYTPFIVAMLQPRFYLISCYKLMLFLGIMDLFSILVGCIITGYLLVVGAVFCTHPTLIYFTGVINI</sequence>
<feature type="transmembrane region" description="Helical" evidence="1">
    <location>
        <begin position="70"/>
        <end position="99"/>
    </location>
</feature>
<evidence type="ECO:0000313" key="2">
    <source>
        <dbReference type="Proteomes" id="UP000887574"/>
    </source>
</evidence>
<dbReference type="WBParaSite" id="jg16232">
    <property type="protein sequence ID" value="jg16232"/>
    <property type="gene ID" value="jg16232"/>
</dbReference>
<evidence type="ECO:0000256" key="1">
    <source>
        <dbReference type="SAM" id="Phobius"/>
    </source>
</evidence>
<dbReference type="Proteomes" id="UP000887574">
    <property type="component" value="Unplaced"/>
</dbReference>
<proteinExistence type="predicted"/>